<dbReference type="EMBL" id="ML119056">
    <property type="protein sequence ID" value="ROT37867.1"/>
    <property type="molecule type" value="Genomic_DNA"/>
</dbReference>
<evidence type="ECO:0000313" key="2">
    <source>
        <dbReference type="Proteomes" id="UP000272025"/>
    </source>
</evidence>
<keyword evidence="2" id="KW-1185">Reference proteome</keyword>
<reference evidence="1 2" key="1">
    <citation type="journal article" date="2018" name="Mol. Ecol.">
        <title>The obligate alkalophilic soda-lake fungus Sodiomyces alkalinus has shifted to a protein diet.</title>
        <authorList>
            <person name="Grum-Grzhimaylo A.A."/>
            <person name="Falkoski D.L."/>
            <person name="van den Heuvel J."/>
            <person name="Valero-Jimenez C.A."/>
            <person name="Min B."/>
            <person name="Choi I.G."/>
            <person name="Lipzen A."/>
            <person name="Daum C.G."/>
            <person name="Aanen D.K."/>
            <person name="Tsang A."/>
            <person name="Henrissat B."/>
            <person name="Bilanenko E.N."/>
            <person name="de Vries R.P."/>
            <person name="van Kan J.A.L."/>
            <person name="Grigoriev I.V."/>
            <person name="Debets A.J.M."/>
        </authorList>
    </citation>
    <scope>NUCLEOTIDE SEQUENCE [LARGE SCALE GENOMIC DNA]</scope>
    <source>
        <strain evidence="1 2">F11</strain>
    </source>
</reference>
<name>A0A3N2PTN2_SODAK</name>
<protein>
    <submittedName>
        <fullName evidence="1">Uncharacterized protein</fullName>
    </submittedName>
</protein>
<dbReference type="AlphaFoldDB" id="A0A3N2PTN2"/>
<dbReference type="Proteomes" id="UP000272025">
    <property type="component" value="Unassembled WGS sequence"/>
</dbReference>
<organism evidence="1 2">
    <name type="scientific">Sodiomyces alkalinus (strain CBS 110278 / VKM F-3762 / F11)</name>
    <name type="common">Alkaliphilic filamentous fungus</name>
    <dbReference type="NCBI Taxonomy" id="1314773"/>
    <lineage>
        <taxon>Eukaryota</taxon>
        <taxon>Fungi</taxon>
        <taxon>Dikarya</taxon>
        <taxon>Ascomycota</taxon>
        <taxon>Pezizomycotina</taxon>
        <taxon>Sordariomycetes</taxon>
        <taxon>Hypocreomycetidae</taxon>
        <taxon>Glomerellales</taxon>
        <taxon>Plectosphaerellaceae</taxon>
        <taxon>Sodiomyces</taxon>
    </lineage>
</organism>
<accession>A0A3N2PTN2</accession>
<sequence>MEGQRGYVDLRSFQEVSVCIDYPVSYPFCDIMDAFIVAWVRVVAYDSVDVFDAAAFSVPKLYQMLVHIVKGLEHIRHISNDPECGRTPRRGLDEFNEVLRSFLGSCMMRHASYDTTHYLAETRTPTRYAAYCFDTILTYTRQRVQFAYSYLNVQGRTSVILKSTISVIFSKFLDPSTNQQIIYSK</sequence>
<gene>
    <name evidence="1" type="ORF">SODALDRAFT_360155</name>
</gene>
<dbReference type="RefSeq" id="XP_028465673.1">
    <property type="nucleotide sequence ID" value="XM_028614237.1"/>
</dbReference>
<dbReference type="GeneID" id="39582715"/>
<proteinExistence type="predicted"/>
<evidence type="ECO:0000313" key="1">
    <source>
        <dbReference type="EMBL" id="ROT37867.1"/>
    </source>
</evidence>